<dbReference type="Pfam" id="PF01832">
    <property type="entry name" value="Glucosaminidase"/>
    <property type="match status" value="1"/>
</dbReference>
<proteinExistence type="predicted"/>
<keyword evidence="1" id="KW-0812">Transmembrane</keyword>
<evidence type="ECO:0000256" key="1">
    <source>
        <dbReference type="SAM" id="Phobius"/>
    </source>
</evidence>
<dbReference type="InterPro" id="IPR002901">
    <property type="entry name" value="MGlyc_endo_b_GlcNAc-like_dom"/>
</dbReference>
<reference evidence="3 4" key="1">
    <citation type="submission" date="2013-08" db="EMBL/GenBank/DDBJ databases">
        <authorList>
            <person name="Weinstock G."/>
            <person name="Sodergren E."/>
            <person name="Wylie T."/>
            <person name="Fulton L."/>
            <person name="Fulton R."/>
            <person name="Fronick C."/>
            <person name="O'Laughlin M."/>
            <person name="Godfrey J."/>
            <person name="Miner T."/>
            <person name="Herter B."/>
            <person name="Appelbaum E."/>
            <person name="Cordes M."/>
            <person name="Lek S."/>
            <person name="Wollam A."/>
            <person name="Pepin K.H."/>
            <person name="Palsikar V.B."/>
            <person name="Mitreva M."/>
            <person name="Wilson R.K."/>
        </authorList>
    </citation>
    <scope>NUCLEOTIDE SEQUENCE [LARGE SCALE GENOMIC DNA]</scope>
    <source>
        <strain evidence="3 4">ATCC 700332</strain>
    </source>
</reference>
<accession>A0ABN0NZA7</accession>
<keyword evidence="1" id="KW-1133">Transmembrane helix</keyword>
<feature type="domain" description="Mannosyl-glycoprotein endo-beta-N-acetylglucosamidase-like" evidence="2">
    <location>
        <begin position="135"/>
        <end position="258"/>
    </location>
</feature>
<protein>
    <recommendedName>
        <fullName evidence="2">Mannosyl-glycoprotein endo-beta-N-acetylglucosamidase-like domain-containing protein</fullName>
    </recommendedName>
</protein>
<keyword evidence="4" id="KW-1185">Reference proteome</keyword>
<feature type="transmembrane region" description="Helical" evidence="1">
    <location>
        <begin position="65"/>
        <end position="87"/>
    </location>
</feature>
<name>A0ABN0NZA7_TRELE</name>
<evidence type="ECO:0000259" key="2">
    <source>
        <dbReference type="Pfam" id="PF01832"/>
    </source>
</evidence>
<dbReference type="Gene3D" id="1.10.530.10">
    <property type="match status" value="1"/>
</dbReference>
<dbReference type="EMBL" id="AWVH01000026">
    <property type="protein sequence ID" value="ERJ93323.1"/>
    <property type="molecule type" value="Genomic_DNA"/>
</dbReference>
<dbReference type="Proteomes" id="UP000016649">
    <property type="component" value="Unassembled WGS sequence"/>
</dbReference>
<organism evidence="3 4">
    <name type="scientific">Treponema lecithinolyticum ATCC 700332</name>
    <dbReference type="NCBI Taxonomy" id="1321815"/>
    <lineage>
        <taxon>Bacteria</taxon>
        <taxon>Pseudomonadati</taxon>
        <taxon>Spirochaetota</taxon>
        <taxon>Spirochaetia</taxon>
        <taxon>Spirochaetales</taxon>
        <taxon>Treponemataceae</taxon>
        <taxon>Treponema</taxon>
    </lineage>
</organism>
<evidence type="ECO:0000313" key="3">
    <source>
        <dbReference type="EMBL" id="ERJ93323.1"/>
    </source>
</evidence>
<comment type="caution">
    <text evidence="3">The sequence shown here is derived from an EMBL/GenBank/DDBJ whole genome shotgun (WGS) entry which is preliminary data.</text>
</comment>
<evidence type="ECO:0000313" key="4">
    <source>
        <dbReference type="Proteomes" id="UP000016649"/>
    </source>
</evidence>
<gene>
    <name evidence="3" type="ORF">HMPREF9193_00996</name>
</gene>
<sequence>MPPYYINVARVSFFLNFIAHIAIFFNKKYGTAMKTLFLYKPRSVLSAAASVYNRSVHQTVFPLPAFGISMRLCAAVFASLCFSALFFSCASFRGRAAYPSVIIADKGIKTSASLTAFFLNEVDFADKDKVRRLANLYIQECALEGINSDIAFAQMCLETGFLRFGGLVSEDMYNFCGLGAIDENERGCRFESESEGVRAHVQHLKAYGSTEALVMPPVDPRYKWVTPKGKAPSVYLLSGTWAADPSYGNKLAGILERMAAF</sequence>
<feature type="transmembrane region" description="Helical" evidence="1">
    <location>
        <begin position="6"/>
        <end position="25"/>
    </location>
</feature>
<keyword evidence="1" id="KW-0472">Membrane</keyword>